<feature type="domain" description="Rhodanese" evidence="1">
    <location>
        <begin position="15"/>
        <end position="103"/>
    </location>
</feature>
<sequence length="103" mass="11837">MEDLSQKEWREKLAEDANAMIIDVRSDEELEEGFIPGAKQMDIRNPNEFMETAHQLDTSKNYYVYCRSGARSSQACAIFNSLGIKNTYNLEGGFMEWDGEKTK</sequence>
<name>A0ABS5S4T3_9FLAO</name>
<dbReference type="CDD" id="cd00158">
    <property type="entry name" value="RHOD"/>
    <property type="match status" value="1"/>
</dbReference>
<organism evidence="2 3">
    <name type="scientific">Aequorivita echinoideorum</name>
    <dbReference type="NCBI Taxonomy" id="1549647"/>
    <lineage>
        <taxon>Bacteria</taxon>
        <taxon>Pseudomonadati</taxon>
        <taxon>Bacteroidota</taxon>
        <taxon>Flavobacteriia</taxon>
        <taxon>Flavobacteriales</taxon>
        <taxon>Flavobacteriaceae</taxon>
        <taxon>Aequorivita</taxon>
    </lineage>
</organism>
<dbReference type="InterPro" id="IPR050229">
    <property type="entry name" value="GlpE_sulfurtransferase"/>
</dbReference>
<evidence type="ECO:0000313" key="2">
    <source>
        <dbReference type="EMBL" id="MBT0607409.1"/>
    </source>
</evidence>
<comment type="caution">
    <text evidence="2">The sequence shown here is derived from an EMBL/GenBank/DDBJ whole genome shotgun (WGS) entry which is preliminary data.</text>
</comment>
<protein>
    <submittedName>
        <fullName evidence="2">Rhodanese-like domain-containing protein</fullName>
    </submittedName>
</protein>
<accession>A0ABS5S4T3</accession>
<dbReference type="InterPro" id="IPR001763">
    <property type="entry name" value="Rhodanese-like_dom"/>
</dbReference>
<gene>
    <name evidence="2" type="ORF">KIV10_04375</name>
</gene>
<evidence type="ECO:0000313" key="3">
    <source>
        <dbReference type="Proteomes" id="UP001297092"/>
    </source>
</evidence>
<dbReference type="PANTHER" id="PTHR43031:SF1">
    <property type="entry name" value="PYRIDINE NUCLEOTIDE-DISULPHIDE OXIDOREDUCTASE"/>
    <property type="match status" value="1"/>
</dbReference>
<dbReference type="Pfam" id="PF00581">
    <property type="entry name" value="Rhodanese"/>
    <property type="match status" value="1"/>
</dbReference>
<proteinExistence type="predicted"/>
<evidence type="ECO:0000259" key="1">
    <source>
        <dbReference type="PROSITE" id="PS50206"/>
    </source>
</evidence>
<dbReference type="PANTHER" id="PTHR43031">
    <property type="entry name" value="FAD-DEPENDENT OXIDOREDUCTASE"/>
    <property type="match status" value="1"/>
</dbReference>
<dbReference type="PROSITE" id="PS50206">
    <property type="entry name" value="RHODANESE_3"/>
    <property type="match status" value="1"/>
</dbReference>
<dbReference type="Gene3D" id="3.40.250.10">
    <property type="entry name" value="Rhodanese-like domain"/>
    <property type="match status" value="1"/>
</dbReference>
<dbReference type="SMART" id="SM00450">
    <property type="entry name" value="RHOD"/>
    <property type="match status" value="1"/>
</dbReference>
<dbReference type="SUPFAM" id="SSF52821">
    <property type="entry name" value="Rhodanese/Cell cycle control phosphatase"/>
    <property type="match status" value="1"/>
</dbReference>
<keyword evidence="3" id="KW-1185">Reference proteome</keyword>
<reference evidence="2 3" key="1">
    <citation type="submission" date="2021-05" db="EMBL/GenBank/DDBJ databases">
        <title>Aequorivita echinoideorum JCM 30378 genome.</title>
        <authorList>
            <person name="Zhang H."/>
            <person name="Li C."/>
        </authorList>
    </citation>
    <scope>NUCLEOTIDE SEQUENCE [LARGE SCALE GENOMIC DNA]</scope>
    <source>
        <strain evidence="2 3">JCM30378</strain>
    </source>
</reference>
<dbReference type="InterPro" id="IPR036873">
    <property type="entry name" value="Rhodanese-like_dom_sf"/>
</dbReference>
<dbReference type="Proteomes" id="UP001297092">
    <property type="component" value="Unassembled WGS sequence"/>
</dbReference>
<dbReference type="EMBL" id="JAHCTB010000002">
    <property type="protein sequence ID" value="MBT0607409.1"/>
    <property type="molecule type" value="Genomic_DNA"/>
</dbReference>